<dbReference type="EMBL" id="JAAATY010000059">
    <property type="protein sequence ID" value="NRN71317.1"/>
    <property type="molecule type" value="Genomic_DNA"/>
</dbReference>
<organism evidence="6 7">
    <name type="scientific">Kibdelosporangium persicum</name>
    <dbReference type="NCBI Taxonomy" id="2698649"/>
    <lineage>
        <taxon>Bacteria</taxon>
        <taxon>Bacillati</taxon>
        <taxon>Actinomycetota</taxon>
        <taxon>Actinomycetes</taxon>
        <taxon>Pseudonocardiales</taxon>
        <taxon>Pseudonocardiaceae</taxon>
        <taxon>Kibdelosporangium</taxon>
    </lineage>
</organism>
<dbReference type="Proteomes" id="UP000763557">
    <property type="component" value="Unassembled WGS sequence"/>
</dbReference>
<sequence>MYPQEEHTFDILRFCYVESMPNGDDTSTILKTMATRNPPAPVRASGVASSPVRDLLALADRPEVISFAGGFPDQALLDVTGIRTAFTAVLSEAGASRNLQYSPTEGSPALRELVAERLTAQGLPTGADSLLITTGSQQALSLVTTTLLDSRAVVLVEEPTYLAALQCFRLSGAKVVPVPGDEHGIRPDALADAARREKPTMLYVVPTFANPTGRTLSGTRRRDIAQIATEQGFWLVEDDPYAELRYSGTAVPPVSAQPVVGQHAIYLGSLSKIGAPGLRLGWLRAPASILRSLAIVKQSADLHTSTVDQAAAAHYLRMNVLDEHIGRLRAAFRARRDAMLGAMTTTLPEGSTWTRPDGGMFIWSQLPAGYDTRLLLTEALAANVAFVPGQSFHTRTSAPATMRLSFTSNNIAGITTGMARLAAILRP</sequence>
<accession>A0ABX2FJ41</accession>
<protein>
    <submittedName>
        <fullName evidence="6">Transcriptional regulator with HTH domain and aminotransferase domain</fullName>
    </submittedName>
</protein>
<dbReference type="InterPro" id="IPR015422">
    <property type="entry name" value="PyrdxlP-dep_Trfase_small"/>
</dbReference>
<gene>
    <name evidence="6" type="ORF">GC106_85940</name>
</gene>
<evidence type="ECO:0000256" key="3">
    <source>
        <dbReference type="ARBA" id="ARBA00022679"/>
    </source>
</evidence>
<comment type="caution">
    <text evidence="6">The sequence shown here is derived from an EMBL/GenBank/DDBJ whole genome shotgun (WGS) entry which is preliminary data.</text>
</comment>
<dbReference type="InterPro" id="IPR015421">
    <property type="entry name" value="PyrdxlP-dep_Trfase_major"/>
</dbReference>
<keyword evidence="2 6" id="KW-0032">Aminotransferase</keyword>
<name>A0ABX2FJ41_9PSEU</name>
<dbReference type="SUPFAM" id="SSF53383">
    <property type="entry name" value="PLP-dependent transferases"/>
    <property type="match status" value="1"/>
</dbReference>
<evidence type="ECO:0000313" key="6">
    <source>
        <dbReference type="EMBL" id="NRN71317.1"/>
    </source>
</evidence>
<dbReference type="PANTHER" id="PTHR42790:SF19">
    <property type="entry name" value="KYNURENINE_ALPHA-AMINOADIPATE AMINOTRANSFERASE, MITOCHONDRIAL"/>
    <property type="match status" value="1"/>
</dbReference>
<evidence type="ECO:0000256" key="4">
    <source>
        <dbReference type="ARBA" id="ARBA00022898"/>
    </source>
</evidence>
<dbReference type="GO" id="GO:0008483">
    <property type="term" value="F:transaminase activity"/>
    <property type="evidence" value="ECO:0007669"/>
    <property type="project" value="UniProtKB-KW"/>
</dbReference>
<keyword evidence="3" id="KW-0808">Transferase</keyword>
<keyword evidence="4" id="KW-0663">Pyridoxal phosphate</keyword>
<comment type="cofactor">
    <cofactor evidence="1">
        <name>pyridoxal 5'-phosphate</name>
        <dbReference type="ChEBI" id="CHEBI:597326"/>
    </cofactor>
</comment>
<reference evidence="6 7" key="1">
    <citation type="submission" date="2020-01" db="EMBL/GenBank/DDBJ databases">
        <title>Kibdelosporangium persica a novel Actinomycetes from a hot desert in Iran.</title>
        <authorList>
            <person name="Safaei N."/>
            <person name="Zaburannyi N."/>
            <person name="Mueller R."/>
            <person name="Wink J."/>
        </authorList>
    </citation>
    <scope>NUCLEOTIDE SEQUENCE [LARGE SCALE GENOMIC DNA]</scope>
    <source>
        <strain evidence="6 7">4NS15</strain>
    </source>
</reference>
<dbReference type="PANTHER" id="PTHR42790">
    <property type="entry name" value="AMINOTRANSFERASE"/>
    <property type="match status" value="1"/>
</dbReference>
<dbReference type="InterPro" id="IPR015424">
    <property type="entry name" value="PyrdxlP-dep_Trfase"/>
</dbReference>
<evidence type="ECO:0000313" key="7">
    <source>
        <dbReference type="Proteomes" id="UP000763557"/>
    </source>
</evidence>
<feature type="domain" description="Aminotransferase class I/classII large" evidence="5">
    <location>
        <begin position="92"/>
        <end position="406"/>
    </location>
</feature>
<dbReference type="Pfam" id="PF00155">
    <property type="entry name" value="Aminotran_1_2"/>
    <property type="match status" value="1"/>
</dbReference>
<dbReference type="InterPro" id="IPR050859">
    <property type="entry name" value="Class-I_PLP-dep_aminotransf"/>
</dbReference>
<dbReference type="InterPro" id="IPR004839">
    <property type="entry name" value="Aminotransferase_I/II_large"/>
</dbReference>
<dbReference type="Gene3D" id="3.40.640.10">
    <property type="entry name" value="Type I PLP-dependent aspartate aminotransferase-like (Major domain)"/>
    <property type="match status" value="1"/>
</dbReference>
<proteinExistence type="predicted"/>
<evidence type="ECO:0000256" key="2">
    <source>
        <dbReference type="ARBA" id="ARBA00022576"/>
    </source>
</evidence>
<dbReference type="Gene3D" id="3.90.1150.10">
    <property type="entry name" value="Aspartate Aminotransferase, domain 1"/>
    <property type="match status" value="1"/>
</dbReference>
<evidence type="ECO:0000259" key="5">
    <source>
        <dbReference type="Pfam" id="PF00155"/>
    </source>
</evidence>
<dbReference type="CDD" id="cd00609">
    <property type="entry name" value="AAT_like"/>
    <property type="match status" value="1"/>
</dbReference>
<keyword evidence="7" id="KW-1185">Reference proteome</keyword>
<evidence type="ECO:0000256" key="1">
    <source>
        <dbReference type="ARBA" id="ARBA00001933"/>
    </source>
</evidence>